<evidence type="ECO:0000313" key="2">
    <source>
        <dbReference type="Proteomes" id="UP000198210"/>
    </source>
</evidence>
<dbReference type="Gene3D" id="3.40.50.2000">
    <property type="entry name" value="Glycogen Phosphorylase B"/>
    <property type="match status" value="1"/>
</dbReference>
<dbReference type="EMBL" id="LT607751">
    <property type="protein sequence ID" value="SCG46037.1"/>
    <property type="molecule type" value="Genomic_DNA"/>
</dbReference>
<reference evidence="1 2" key="1">
    <citation type="submission" date="2016-06" db="EMBL/GenBank/DDBJ databases">
        <authorList>
            <person name="Kjaerup R.B."/>
            <person name="Dalgaard T.S."/>
            <person name="Juul-Madsen H.R."/>
        </authorList>
    </citation>
    <scope>NUCLEOTIDE SEQUENCE [LARGE SCALE GENOMIC DNA]</scope>
    <source>
        <strain evidence="1 2">DSM 45097</strain>
    </source>
</reference>
<protein>
    <submittedName>
        <fullName evidence="1">Glycosyltransferase involved in cell wall bisynthesis</fullName>
    </submittedName>
</protein>
<dbReference type="RefSeq" id="WP_088970099.1">
    <property type="nucleotide sequence ID" value="NZ_JBHLYF010000019.1"/>
</dbReference>
<dbReference type="Pfam" id="PF13692">
    <property type="entry name" value="Glyco_trans_1_4"/>
    <property type="match status" value="1"/>
</dbReference>
<accession>A0A1C5HJJ9</accession>
<keyword evidence="2" id="KW-1185">Reference proteome</keyword>
<dbReference type="Proteomes" id="UP000198210">
    <property type="component" value="Chromosome I"/>
</dbReference>
<evidence type="ECO:0000313" key="1">
    <source>
        <dbReference type="EMBL" id="SCG46037.1"/>
    </source>
</evidence>
<dbReference type="AlphaFoldDB" id="A0A1C5HJJ9"/>
<keyword evidence="1" id="KW-0808">Transferase</keyword>
<dbReference type="GO" id="GO:0016740">
    <property type="term" value="F:transferase activity"/>
    <property type="evidence" value="ECO:0007669"/>
    <property type="project" value="UniProtKB-KW"/>
</dbReference>
<sequence length="318" mass="34730">MSHPLFISWKRYQRRSDVLAEALGAEIVWRPHKATSKFLRPTDYLSHVRDDLELLRQRRPPYVVVQTQPHFTALAPYRARVPYVVDAHNGQFQSWWRKVPGTERVLRGAALVLTHTREADAMAHEAFPGLRTLVVRDPLREIAPAAPRGWVFVVATAAPDEPMDVLLDAIAATPDVTFATTAPLHKLPDGLRERAQAMPNLISLGFLDLPDYEAALAGARAVVVLTDREGCQPSGACEALSAGRPLVLSHTRTTEELFGDVAVLVRNEAPALAAGVRAALAAEPMAAARAAVARAAWRARTAVELQQLVAHVSTGAIR</sequence>
<proteinExistence type="predicted"/>
<dbReference type="SUPFAM" id="SSF53756">
    <property type="entry name" value="UDP-Glycosyltransferase/glycogen phosphorylase"/>
    <property type="match status" value="1"/>
</dbReference>
<organism evidence="1 2">
    <name type="scientific">Micromonospora siamensis</name>
    <dbReference type="NCBI Taxonomy" id="299152"/>
    <lineage>
        <taxon>Bacteria</taxon>
        <taxon>Bacillati</taxon>
        <taxon>Actinomycetota</taxon>
        <taxon>Actinomycetes</taxon>
        <taxon>Micromonosporales</taxon>
        <taxon>Micromonosporaceae</taxon>
        <taxon>Micromonospora</taxon>
    </lineage>
</organism>
<gene>
    <name evidence="1" type="ORF">GA0074704_1827</name>
</gene>
<name>A0A1C5HJJ9_9ACTN</name>